<name>A0AA88TVJ0_9TELE</name>
<accession>A0AA88TVJ0</accession>
<dbReference type="AlphaFoldDB" id="A0AA88TVJ0"/>
<keyword evidence="3" id="KW-1185">Reference proteome</keyword>
<evidence type="ECO:0000313" key="3">
    <source>
        <dbReference type="Proteomes" id="UP001187343"/>
    </source>
</evidence>
<reference evidence="2" key="1">
    <citation type="submission" date="2023-08" db="EMBL/GenBank/DDBJ databases">
        <title>Chromosome-level Genome Assembly of mud carp (Cirrhinus molitorella).</title>
        <authorList>
            <person name="Liu H."/>
        </authorList>
    </citation>
    <scope>NUCLEOTIDE SEQUENCE</scope>
    <source>
        <strain evidence="2">Prfri</strain>
        <tissue evidence="2">Muscle</tissue>
    </source>
</reference>
<feature type="compositionally biased region" description="Polar residues" evidence="1">
    <location>
        <begin position="24"/>
        <end position="37"/>
    </location>
</feature>
<sequence>MCGNESRVSRAEPKLRQRAKVTRGPTNQRAPQNSSPPITARRARGRRGNTFAFIESKITPSAPKRTITGNTTLHQVVKQIALKQLLSVSTLKAPEEANEEKAARVACVTLKRTPFSCSFEALGSEPQSEL</sequence>
<proteinExistence type="predicted"/>
<evidence type="ECO:0000256" key="1">
    <source>
        <dbReference type="SAM" id="MobiDB-lite"/>
    </source>
</evidence>
<feature type="region of interest" description="Disordered" evidence="1">
    <location>
        <begin position="1"/>
        <end position="47"/>
    </location>
</feature>
<comment type="caution">
    <text evidence="2">The sequence shown here is derived from an EMBL/GenBank/DDBJ whole genome shotgun (WGS) entry which is preliminary data.</text>
</comment>
<dbReference type="EMBL" id="JAUYZG010000005">
    <property type="protein sequence ID" value="KAK2906610.1"/>
    <property type="molecule type" value="Genomic_DNA"/>
</dbReference>
<evidence type="ECO:0000313" key="2">
    <source>
        <dbReference type="EMBL" id="KAK2906610.1"/>
    </source>
</evidence>
<gene>
    <name evidence="2" type="ORF">Q8A67_005595</name>
</gene>
<organism evidence="2 3">
    <name type="scientific">Cirrhinus molitorella</name>
    <name type="common">mud carp</name>
    <dbReference type="NCBI Taxonomy" id="172907"/>
    <lineage>
        <taxon>Eukaryota</taxon>
        <taxon>Metazoa</taxon>
        <taxon>Chordata</taxon>
        <taxon>Craniata</taxon>
        <taxon>Vertebrata</taxon>
        <taxon>Euteleostomi</taxon>
        <taxon>Actinopterygii</taxon>
        <taxon>Neopterygii</taxon>
        <taxon>Teleostei</taxon>
        <taxon>Ostariophysi</taxon>
        <taxon>Cypriniformes</taxon>
        <taxon>Cyprinidae</taxon>
        <taxon>Labeoninae</taxon>
        <taxon>Labeonini</taxon>
        <taxon>Cirrhinus</taxon>
    </lineage>
</organism>
<dbReference type="Proteomes" id="UP001187343">
    <property type="component" value="Unassembled WGS sequence"/>
</dbReference>
<protein>
    <submittedName>
        <fullName evidence="2">Uncharacterized protein</fullName>
    </submittedName>
</protein>